<feature type="compositionally biased region" description="Polar residues" evidence="1">
    <location>
        <begin position="1074"/>
        <end position="1084"/>
    </location>
</feature>
<feature type="compositionally biased region" description="Basic and acidic residues" evidence="1">
    <location>
        <begin position="949"/>
        <end position="985"/>
    </location>
</feature>
<dbReference type="Proteomes" id="UP001356427">
    <property type="component" value="Unassembled WGS sequence"/>
</dbReference>
<feature type="compositionally biased region" description="Polar residues" evidence="1">
    <location>
        <begin position="712"/>
        <end position="733"/>
    </location>
</feature>
<feature type="region of interest" description="Disordered" evidence="1">
    <location>
        <begin position="284"/>
        <end position="368"/>
    </location>
</feature>
<feature type="compositionally biased region" description="Pro residues" evidence="1">
    <location>
        <begin position="1051"/>
        <end position="1061"/>
    </location>
</feature>
<name>A0AAN8LUH7_9TELE</name>
<feature type="compositionally biased region" description="Polar residues" evidence="1">
    <location>
        <begin position="918"/>
        <end position="928"/>
    </location>
</feature>
<feature type="compositionally biased region" description="Basic and acidic residues" evidence="1">
    <location>
        <begin position="753"/>
        <end position="764"/>
    </location>
</feature>
<feature type="region of interest" description="Disordered" evidence="1">
    <location>
        <begin position="621"/>
        <end position="1123"/>
    </location>
</feature>
<protein>
    <submittedName>
        <fullName evidence="2">Uncharacterized protein</fullName>
    </submittedName>
</protein>
<feature type="compositionally biased region" description="Basic and acidic residues" evidence="1">
    <location>
        <begin position="1209"/>
        <end position="1222"/>
    </location>
</feature>
<dbReference type="EMBL" id="JAGTTL010000011">
    <property type="protein sequence ID" value="KAK6315797.1"/>
    <property type="molecule type" value="Genomic_DNA"/>
</dbReference>
<feature type="compositionally biased region" description="Polar residues" evidence="1">
    <location>
        <begin position="1095"/>
        <end position="1105"/>
    </location>
</feature>
<feature type="compositionally biased region" description="Low complexity" evidence="1">
    <location>
        <begin position="890"/>
        <end position="899"/>
    </location>
</feature>
<feature type="compositionally biased region" description="Basic and acidic residues" evidence="1">
    <location>
        <begin position="337"/>
        <end position="348"/>
    </location>
</feature>
<proteinExistence type="predicted"/>
<gene>
    <name evidence="2" type="ORF">J4Q44_G00133210</name>
</gene>
<evidence type="ECO:0000313" key="2">
    <source>
        <dbReference type="EMBL" id="KAK6315797.1"/>
    </source>
</evidence>
<feature type="region of interest" description="Disordered" evidence="1">
    <location>
        <begin position="191"/>
        <end position="210"/>
    </location>
</feature>
<evidence type="ECO:0000256" key="1">
    <source>
        <dbReference type="SAM" id="MobiDB-lite"/>
    </source>
</evidence>
<keyword evidence="3" id="KW-1185">Reference proteome</keyword>
<feature type="region of interest" description="Disordered" evidence="1">
    <location>
        <begin position="490"/>
        <end position="609"/>
    </location>
</feature>
<feature type="region of interest" description="Disordered" evidence="1">
    <location>
        <begin position="421"/>
        <end position="440"/>
    </location>
</feature>
<evidence type="ECO:0000313" key="3">
    <source>
        <dbReference type="Proteomes" id="UP001356427"/>
    </source>
</evidence>
<feature type="compositionally biased region" description="Pro residues" evidence="1">
    <location>
        <begin position="986"/>
        <end position="1001"/>
    </location>
</feature>
<feature type="compositionally biased region" description="Low complexity" evidence="1">
    <location>
        <begin position="696"/>
        <end position="710"/>
    </location>
</feature>
<feature type="compositionally biased region" description="Polar residues" evidence="1">
    <location>
        <begin position="493"/>
        <end position="505"/>
    </location>
</feature>
<comment type="caution">
    <text evidence="2">The sequence shown here is derived from an EMBL/GenBank/DDBJ whole genome shotgun (WGS) entry which is preliminary data.</text>
</comment>
<feature type="compositionally biased region" description="Low complexity" evidence="1">
    <location>
        <begin position="842"/>
        <end position="856"/>
    </location>
</feature>
<sequence length="1236" mass="135032">MKPKYTQPKKEKKRFQEEGGDNVRESSHLAAFPAPSHAGEGAMTLPQNAQTTALPPPGLNRKYPLKQPTLSAKIKIWMPVQETWKGEPYDKPLLKYTTALPIGRRHCRPRPIKQPIPNPSPNLTDKRVKFKHPEATLRFIPVRPDLEQLARQRTLPGGQLVRPVTPRPPSRKQPPSADHSPLDGIRSHRSLAKAQAAGGEDRGGGGDGVSLSRAVRDLQLLSSSSDDEDSESPSESQFRSTTPAYLTRRYQNSLKWYQVVRSEKKTKHHKERLDQLCYKEASDESNAETAGPSGVQARHTAPLGAGEGRSVCKPYQGGKRRRSPLSEKGCLPPNQVRRWDRRSWRRQLDSSASDSPASDGSVMLSPPYTHSPFLSPTATSTPPLPAPLCNTSPNIPIFSPSFSLSTPSSCPSTPLYPHSFTSSAPGTPLRSQVTSSSAPCTPVRTKLFTSSAPCTPQHGTFHRASSFHIRSNISGRRTTCCGLESCPPAAKGTVTSSNPKDSVTSPKDRCQADNTPYPDMFNIKGDTSKKDDSEMRMSSEIKKTSTPKKTTEKCSPARAKTSVSSHASPTLKESKIPQADPRLLKPMKPSASPDVSSTEPDCGTPIPGSKLTSIFSYPYDVPQIKSSPLKSPKKSPCKSSPQSTTAHQKHKSPQDKKSPKKSPKTKTSDSPKLTPAPSLSEKQTDKTECNFKKPSKPQSVVSSEADSAVSQHVLSTKNTKSQSAGSQPTNKTSPPCDRSLKTKGSADTACVPKPKEDSGRKERPPLPSLRRLKQAFTSLCQQRPVVAKPSSELNGAPTDIPRLFKTPLSKTPSPKTPKKPQSRGLHRSTRDPRIRDPIQDQSPSMHPTSSTSSSSSNNPEGRPAASTSILGRSLELKMSQGFQKPDTPRPKSYSPKSKPTGLSTSYRGTGTPFLGSEGNLTSISTSRILATPHDCPSQTRSKASYSAKLLREGERDREREGDRERWERERERWERERERWARERCPPSPTHPHPAQGPVPQPSKEGHPKECFRGTGKGKTTKGQEDLRTKVKIPWAPTQKPSTSHKSWPNVPSPCQNPPPVRNGHQSHSKKITGTHSPSAQTKSEVPGEKIDSQPIRSPPTTQKVPQDPVSPPLSPRSRPGPSSLELIHAIVSAMGYLLGVPPTSIPGLCPSPEEPGTSSNTDPSAFHSDPSQPPWTEELRLIRQRLSEPGLGLNPQPPNPNHTQPTSRPKDTHTGQREERPAQSMAPPLRKNTKM</sequence>
<organism evidence="2 3">
    <name type="scientific">Coregonus suidteri</name>
    <dbReference type="NCBI Taxonomy" id="861788"/>
    <lineage>
        <taxon>Eukaryota</taxon>
        <taxon>Metazoa</taxon>
        <taxon>Chordata</taxon>
        <taxon>Craniata</taxon>
        <taxon>Vertebrata</taxon>
        <taxon>Euteleostomi</taxon>
        <taxon>Actinopterygii</taxon>
        <taxon>Neopterygii</taxon>
        <taxon>Teleostei</taxon>
        <taxon>Protacanthopterygii</taxon>
        <taxon>Salmoniformes</taxon>
        <taxon>Salmonidae</taxon>
        <taxon>Coregoninae</taxon>
        <taxon>Coregonus</taxon>
    </lineage>
</organism>
<feature type="compositionally biased region" description="Basic residues" evidence="1">
    <location>
        <begin position="816"/>
        <end position="827"/>
    </location>
</feature>
<feature type="compositionally biased region" description="Basic and acidic residues" evidence="1">
    <location>
        <begin position="526"/>
        <end position="543"/>
    </location>
</feature>
<feature type="compositionally biased region" description="Low complexity" evidence="1">
    <location>
        <begin position="349"/>
        <end position="361"/>
    </location>
</feature>
<feature type="region of interest" description="Disordered" evidence="1">
    <location>
        <begin position="1139"/>
        <end position="1236"/>
    </location>
</feature>
<dbReference type="AlphaFoldDB" id="A0AAN8LUH7"/>
<feature type="compositionally biased region" description="Basic and acidic residues" evidence="1">
    <location>
        <begin position="828"/>
        <end position="838"/>
    </location>
</feature>
<reference evidence="2 3" key="1">
    <citation type="submission" date="2021-04" db="EMBL/GenBank/DDBJ databases">
        <authorList>
            <person name="De Guttry C."/>
            <person name="Zahm M."/>
            <person name="Klopp C."/>
            <person name="Cabau C."/>
            <person name="Louis A."/>
            <person name="Berthelot C."/>
            <person name="Parey E."/>
            <person name="Roest Crollius H."/>
            <person name="Montfort J."/>
            <person name="Robinson-Rechavi M."/>
            <person name="Bucao C."/>
            <person name="Bouchez O."/>
            <person name="Gislard M."/>
            <person name="Lluch J."/>
            <person name="Milhes M."/>
            <person name="Lampietro C."/>
            <person name="Lopez Roques C."/>
            <person name="Donnadieu C."/>
            <person name="Braasch I."/>
            <person name="Desvignes T."/>
            <person name="Postlethwait J."/>
            <person name="Bobe J."/>
            <person name="Wedekind C."/>
            <person name="Guiguen Y."/>
        </authorList>
    </citation>
    <scope>NUCLEOTIDE SEQUENCE [LARGE SCALE GENOMIC DNA]</scope>
    <source>
        <strain evidence="2">Cs_M1</strain>
        <tissue evidence="2">Blood</tissue>
    </source>
</reference>
<feature type="compositionally biased region" description="Basic and acidic residues" evidence="1">
    <location>
        <begin position="14"/>
        <end position="27"/>
    </location>
</feature>
<feature type="compositionally biased region" description="Polar residues" evidence="1">
    <location>
        <begin position="421"/>
        <end position="439"/>
    </location>
</feature>
<accession>A0AAN8LUH7</accession>
<feature type="region of interest" description="Disordered" evidence="1">
    <location>
        <begin position="106"/>
        <end position="125"/>
    </location>
</feature>
<feature type="region of interest" description="Disordered" evidence="1">
    <location>
        <begin position="222"/>
        <end position="244"/>
    </location>
</feature>
<feature type="region of interest" description="Disordered" evidence="1">
    <location>
        <begin position="1"/>
        <end position="64"/>
    </location>
</feature>
<feature type="region of interest" description="Disordered" evidence="1">
    <location>
        <begin position="152"/>
        <end position="184"/>
    </location>
</feature>
<feature type="compositionally biased region" description="Basic and acidic residues" evidence="1">
    <location>
        <begin position="682"/>
        <end position="691"/>
    </location>
</feature>